<evidence type="ECO:0000313" key="3">
    <source>
        <dbReference type="Proteomes" id="UP000244090"/>
    </source>
</evidence>
<protein>
    <submittedName>
        <fullName evidence="2">Uncharacterized protein DUF2452</fullName>
    </submittedName>
</protein>
<dbReference type="RefSeq" id="WP_108112980.1">
    <property type="nucleotide sequence ID" value="NZ_QBKT01000001.1"/>
</dbReference>
<comment type="caution">
    <text evidence="2">The sequence shown here is derived from an EMBL/GenBank/DDBJ whole genome shotgun (WGS) entry which is preliminary data.</text>
</comment>
<evidence type="ECO:0000313" key="2">
    <source>
        <dbReference type="EMBL" id="PTX63592.1"/>
    </source>
</evidence>
<dbReference type="AlphaFoldDB" id="A0A2T6C5M5"/>
<proteinExistence type="predicted"/>
<dbReference type="InterPro" id="IPR019534">
    <property type="entry name" value="DUF2452"/>
</dbReference>
<evidence type="ECO:0000256" key="1">
    <source>
        <dbReference type="SAM" id="Coils"/>
    </source>
</evidence>
<feature type="coiled-coil region" evidence="1">
    <location>
        <begin position="47"/>
        <end position="74"/>
    </location>
</feature>
<dbReference type="EMBL" id="QBKT01000001">
    <property type="protein sequence ID" value="PTX63592.1"/>
    <property type="molecule type" value="Genomic_DNA"/>
</dbReference>
<keyword evidence="1" id="KW-0175">Coiled coil</keyword>
<accession>A0A2T6C5M5</accession>
<dbReference type="OrthoDB" id="662061at2"/>
<gene>
    <name evidence="2" type="ORF">C8N46_101193</name>
</gene>
<dbReference type="Proteomes" id="UP000244090">
    <property type="component" value="Unassembled WGS sequence"/>
</dbReference>
<dbReference type="Pfam" id="PF10504">
    <property type="entry name" value="DUF2452"/>
    <property type="match status" value="1"/>
</dbReference>
<name>A0A2T6C5M5_9FLAO</name>
<sequence length="137" mass="16224">MQEKEDKRPDNVVFDEESNSYNAALKPYATNVGAPRIETPDTITWKNVNIDKVNKQVKARYDELKAEYDALMEKFEYNNLIYNAKFNFEPIVGEIYHLYRDKHQQPFLSIIAPSQCNFDYVETFRLNADKMWEVVED</sequence>
<keyword evidence="3" id="KW-1185">Reference proteome</keyword>
<reference evidence="2 3" key="1">
    <citation type="submission" date="2018-04" db="EMBL/GenBank/DDBJ databases">
        <title>Genomic Encyclopedia of Archaeal and Bacterial Type Strains, Phase II (KMG-II): from individual species to whole genera.</title>
        <authorList>
            <person name="Goeker M."/>
        </authorList>
    </citation>
    <scope>NUCLEOTIDE SEQUENCE [LARGE SCALE GENOMIC DNA]</scope>
    <source>
        <strain evidence="2 3">DSM 25731</strain>
    </source>
</reference>
<organism evidence="2 3">
    <name type="scientific">Kordia periserrulae</name>
    <dbReference type="NCBI Taxonomy" id="701523"/>
    <lineage>
        <taxon>Bacteria</taxon>
        <taxon>Pseudomonadati</taxon>
        <taxon>Bacteroidota</taxon>
        <taxon>Flavobacteriia</taxon>
        <taxon>Flavobacteriales</taxon>
        <taxon>Flavobacteriaceae</taxon>
        <taxon>Kordia</taxon>
    </lineage>
</organism>